<protein>
    <submittedName>
        <fullName evidence="5">Ankyrin repeat protein</fullName>
    </submittedName>
</protein>
<reference evidence="5 6" key="1">
    <citation type="submission" date="2015-06" db="EMBL/GenBank/DDBJ databases">
        <title>Survival trade-offs in plant roots during colonization by closely related pathogenic and mutualistic fungi.</title>
        <authorList>
            <person name="Hacquard S."/>
            <person name="Kracher B."/>
            <person name="Hiruma K."/>
            <person name="Weinman A."/>
            <person name="Muench P."/>
            <person name="Garrido Oter R."/>
            <person name="Ver Loren van Themaat E."/>
            <person name="Dallerey J.-F."/>
            <person name="Damm U."/>
            <person name="Henrissat B."/>
            <person name="Lespinet O."/>
            <person name="Thon M."/>
            <person name="Kemen E."/>
            <person name="McHardy A.C."/>
            <person name="Schulze-Lefert P."/>
            <person name="O'Connell R.J."/>
        </authorList>
    </citation>
    <scope>NUCLEOTIDE SEQUENCE [LARGE SCALE GENOMIC DNA]</scope>
    <source>
        <strain evidence="5 6">MAFF 238704</strain>
    </source>
</reference>
<feature type="repeat" description="ANK" evidence="3">
    <location>
        <begin position="799"/>
        <end position="831"/>
    </location>
</feature>
<dbReference type="Pfam" id="PF12796">
    <property type="entry name" value="Ank_2"/>
    <property type="match status" value="1"/>
</dbReference>
<comment type="caution">
    <text evidence="5">The sequence shown here is derived from an EMBL/GenBank/DDBJ whole genome shotgun (WGS) entry which is preliminary data.</text>
</comment>
<organism evidence="5 6">
    <name type="scientific">Colletotrichum incanum</name>
    <name type="common">Soybean anthracnose fungus</name>
    <dbReference type="NCBI Taxonomy" id="1573173"/>
    <lineage>
        <taxon>Eukaryota</taxon>
        <taxon>Fungi</taxon>
        <taxon>Dikarya</taxon>
        <taxon>Ascomycota</taxon>
        <taxon>Pezizomycotina</taxon>
        <taxon>Sordariomycetes</taxon>
        <taxon>Hypocreomycetidae</taxon>
        <taxon>Glomerellales</taxon>
        <taxon>Glomerellaceae</taxon>
        <taxon>Colletotrichum</taxon>
        <taxon>Colletotrichum spaethianum species complex</taxon>
    </lineage>
</organism>
<dbReference type="InterPro" id="IPR025676">
    <property type="entry name" value="Clr5_dom"/>
</dbReference>
<name>A0A166M745_COLIC</name>
<keyword evidence="1" id="KW-0677">Repeat</keyword>
<dbReference type="SMART" id="SM00248">
    <property type="entry name" value="ANK"/>
    <property type="match status" value="9"/>
</dbReference>
<dbReference type="Pfam" id="PF14420">
    <property type="entry name" value="Clr5"/>
    <property type="match status" value="1"/>
</dbReference>
<dbReference type="PANTHER" id="PTHR24198:SF165">
    <property type="entry name" value="ANKYRIN REPEAT-CONTAINING PROTEIN-RELATED"/>
    <property type="match status" value="1"/>
</dbReference>
<dbReference type="STRING" id="1573173.A0A166M745"/>
<dbReference type="AlphaFoldDB" id="A0A166M745"/>
<sequence length="1057" mass="118752">MLSLPFFELKFTPSLETRTTPIAVRMPPRAKKADIKDEEWKRLQPVIQKLYLIEDKSLKDVLTILSMYHSFRPSKAQLEWKLKQWHMTKNMTSSEWKYVAYQIRKRHVAGKESVVCLSGVRLRDATMEKARSRHCYETAIEKSMGVVAPSSPTDLSLVIRTPSPQRVPELWNMHNIPWLSARSLIKDALQVMLFLLSNNFLDRQLPYREEHDRVIKMLLHVLPQTDGWVALMSQKYAELPVSIQSALDRLFKEVILKSDLNLVRSLTGMGVDANQALNGIMNRYGILVAPSAFEYATMINDWPLIQLLVELKANPPIGNMGIIESAWKARNSTRTTVESMAFLLSNFAFRQEDDVEACQLLAGIDLAEACPITEQIFEFFRTKLHTPESKSQLLTAAIIAHSRIVLDLLSEKREHISVYINHLAKSGITPMMAAIGIGDTELVRRLLRLGTSLDIPSPYSTFFSPLQYAAFVSDVKMLREILRQGADLNHCHPSNAGNYRSPRLKHGGGVKIPIRYAGKTALQIALLEDKPENAMFLLAAGANLIGCELAIAISLRQHAIVNELLIRGASYAETSTIPGTLSVLEAAVLAEDMALISRIVDDNSQTVIVSALWPAILVAKFTSDLSTFKLLFGRISAPSELENLWLGTAMYLAATIGDLRTVELMLASGLRPERCLEIGSILKDAFIAKKTSWIVYRYCQWREDILQSTKRTLMEVATDPFVLQEEPDFMFLLYQSGYHLPPKFDHPTSLENLEKLHSFGVRMTPQMLSTSIQRNYHDVTEWLLVLGFDVNRTCDHDDHYDSPVQAAAGKGNLPLVERLINLGADINAPARVYGATALQAASMRGYFGLVRRLLELQADPNAPGRGWTGRTALEGAAENGKLDVVQLLLNSGVQTVGSGRRQYVRAIGFARLEGHHALARLIKSHRLWEQADQKLIDDKDILWDEDDFLEDIDNYDSDEKTDEYESSKEASNAEFEASEALCEAAGENIEVDKKVRDSYTSVEKDEDFPEISVPGLNDVGESCMDNVDERTELPGDAVWAEKYESLSSELPWLFWEG</sequence>
<evidence type="ECO:0000259" key="4">
    <source>
        <dbReference type="Pfam" id="PF14420"/>
    </source>
</evidence>
<dbReference type="InterPro" id="IPR002110">
    <property type="entry name" value="Ankyrin_rpt"/>
</dbReference>
<keyword evidence="6" id="KW-1185">Reference proteome</keyword>
<keyword evidence="2 3" id="KW-0040">ANK repeat</keyword>
<dbReference type="PROSITE" id="PS50088">
    <property type="entry name" value="ANK_REPEAT"/>
    <property type="match status" value="4"/>
</dbReference>
<gene>
    <name evidence="5" type="ORF">CI238_03831</name>
</gene>
<evidence type="ECO:0000313" key="5">
    <source>
        <dbReference type="EMBL" id="KZL64366.1"/>
    </source>
</evidence>
<dbReference type="PROSITE" id="PS50297">
    <property type="entry name" value="ANK_REP_REGION"/>
    <property type="match status" value="4"/>
</dbReference>
<dbReference type="SUPFAM" id="SSF48403">
    <property type="entry name" value="Ankyrin repeat"/>
    <property type="match status" value="1"/>
</dbReference>
<feature type="domain" description="Clr5" evidence="4">
    <location>
        <begin position="37"/>
        <end position="89"/>
    </location>
</feature>
<evidence type="ECO:0000256" key="2">
    <source>
        <dbReference type="ARBA" id="ARBA00023043"/>
    </source>
</evidence>
<dbReference type="EMBL" id="LFIW01002705">
    <property type="protein sequence ID" value="KZL64366.1"/>
    <property type="molecule type" value="Genomic_DNA"/>
</dbReference>
<feature type="repeat" description="ANK" evidence="3">
    <location>
        <begin position="868"/>
        <end position="894"/>
    </location>
</feature>
<evidence type="ECO:0000256" key="3">
    <source>
        <dbReference type="PROSITE-ProRule" id="PRU00023"/>
    </source>
</evidence>
<feature type="repeat" description="ANK" evidence="3">
    <location>
        <begin position="426"/>
        <end position="458"/>
    </location>
</feature>
<dbReference type="Proteomes" id="UP000076584">
    <property type="component" value="Unassembled WGS sequence"/>
</dbReference>
<dbReference type="InterPro" id="IPR036770">
    <property type="entry name" value="Ankyrin_rpt-contain_sf"/>
</dbReference>
<dbReference type="PANTHER" id="PTHR24198">
    <property type="entry name" value="ANKYRIN REPEAT AND PROTEIN KINASE DOMAIN-CONTAINING PROTEIN"/>
    <property type="match status" value="1"/>
</dbReference>
<proteinExistence type="predicted"/>
<accession>A0A166M745</accession>
<dbReference type="Gene3D" id="1.25.40.20">
    <property type="entry name" value="Ankyrin repeat-containing domain"/>
    <property type="match status" value="2"/>
</dbReference>
<feature type="repeat" description="ANK" evidence="3">
    <location>
        <begin position="833"/>
        <end position="865"/>
    </location>
</feature>
<evidence type="ECO:0000313" key="6">
    <source>
        <dbReference type="Proteomes" id="UP000076584"/>
    </source>
</evidence>
<evidence type="ECO:0000256" key="1">
    <source>
        <dbReference type="ARBA" id="ARBA00022737"/>
    </source>
</evidence>